<organism evidence="3 4">
    <name type="scientific">Geodermatophilus maliterrae</name>
    <dbReference type="NCBI Taxonomy" id="3162531"/>
    <lineage>
        <taxon>Bacteria</taxon>
        <taxon>Bacillati</taxon>
        <taxon>Actinomycetota</taxon>
        <taxon>Actinomycetes</taxon>
        <taxon>Geodermatophilales</taxon>
        <taxon>Geodermatophilaceae</taxon>
        <taxon>Geodermatophilus</taxon>
    </lineage>
</organism>
<dbReference type="InterPro" id="IPR047655">
    <property type="entry name" value="Transpos_IS630-like"/>
</dbReference>
<reference evidence="3 4" key="1">
    <citation type="submission" date="2024-06" db="EMBL/GenBank/DDBJ databases">
        <title>Draft genome sequence of Geodermatophilus badlandi, a novel member of the Geodermatophilaceae isolated from badland sedimentary rocks in the Red desert, Wyoming, USA.</title>
        <authorList>
            <person name="Ben Tekaya S."/>
            <person name="Nouioui I."/>
            <person name="Flores G.M."/>
            <person name="Shaal M.N."/>
            <person name="Bredoire F."/>
            <person name="Basile F."/>
            <person name="Van Diepen L."/>
            <person name="Ward N.L."/>
        </authorList>
    </citation>
    <scope>NUCLEOTIDE SEQUENCE [LARGE SCALE GENOMIC DNA]</scope>
    <source>
        <strain evidence="3 4">WL48A</strain>
    </source>
</reference>
<proteinExistence type="predicted"/>
<accession>A0ABV3XMU2</accession>
<dbReference type="NCBIfam" id="NF033545">
    <property type="entry name" value="transpos_IS630"/>
    <property type="match status" value="1"/>
</dbReference>
<dbReference type="EMBL" id="JBFNXQ010000218">
    <property type="protein sequence ID" value="MEX5721909.1"/>
    <property type="molecule type" value="Genomic_DNA"/>
</dbReference>
<feature type="domain" description="Tc1-like transposase DDE" evidence="2">
    <location>
        <begin position="8"/>
        <end position="149"/>
    </location>
</feature>
<evidence type="ECO:0000313" key="3">
    <source>
        <dbReference type="EMBL" id="MEX5721909.1"/>
    </source>
</evidence>
<dbReference type="RefSeq" id="WP_369210696.1">
    <property type="nucleotide sequence ID" value="NZ_JBFNXQ010000218.1"/>
</dbReference>
<dbReference type="InterPro" id="IPR036397">
    <property type="entry name" value="RNaseH_sf"/>
</dbReference>
<feature type="compositionally biased region" description="Basic residues" evidence="1">
    <location>
        <begin position="21"/>
        <end position="33"/>
    </location>
</feature>
<feature type="non-terminal residue" evidence="3">
    <location>
        <position position="168"/>
    </location>
</feature>
<name>A0ABV3XMU2_9ACTN</name>
<dbReference type="Gene3D" id="3.30.420.10">
    <property type="entry name" value="Ribonuclease H-like superfamily/Ribonuclease H"/>
    <property type="match status" value="1"/>
</dbReference>
<gene>
    <name evidence="3" type="ORF">ABQ292_26550</name>
</gene>
<protein>
    <submittedName>
        <fullName evidence="3">IS630 family transposase</fullName>
    </submittedName>
</protein>
<keyword evidence="4" id="KW-1185">Reference proteome</keyword>
<dbReference type="Pfam" id="PF13358">
    <property type="entry name" value="DDE_3"/>
    <property type="match status" value="1"/>
</dbReference>
<comment type="caution">
    <text evidence="3">The sequence shown here is derived from an EMBL/GenBank/DDBJ whole genome shotgun (WGS) entry which is preliminary data.</text>
</comment>
<dbReference type="PANTHER" id="PTHR46564:SF1">
    <property type="entry name" value="TRANSPOSASE"/>
    <property type="match status" value="1"/>
</dbReference>
<sequence>MQQTDPARLVFVDECGTHTSMTRRRARAPRGTRARGAVPRNRGPVTTLITGLSLGGMSPAMTVEGGTTAAVFAAYLEQVLLPALRPGQVVVVDNVGAHKPDRMRALVEAAGCRLLFLPAYSPDLSPVEEAFSKIKTLVKAAAARTRAALDAAIALALAAVTATDAAGW</sequence>
<evidence type="ECO:0000259" key="2">
    <source>
        <dbReference type="Pfam" id="PF13358"/>
    </source>
</evidence>
<feature type="region of interest" description="Disordered" evidence="1">
    <location>
        <begin position="20"/>
        <end position="42"/>
    </location>
</feature>
<evidence type="ECO:0000256" key="1">
    <source>
        <dbReference type="SAM" id="MobiDB-lite"/>
    </source>
</evidence>
<dbReference type="PANTHER" id="PTHR46564">
    <property type="entry name" value="TRANSPOSASE"/>
    <property type="match status" value="1"/>
</dbReference>
<evidence type="ECO:0000313" key="4">
    <source>
        <dbReference type="Proteomes" id="UP001560045"/>
    </source>
</evidence>
<dbReference type="Proteomes" id="UP001560045">
    <property type="component" value="Unassembled WGS sequence"/>
</dbReference>
<dbReference type="InterPro" id="IPR038717">
    <property type="entry name" value="Tc1-like_DDE_dom"/>
</dbReference>